<dbReference type="PANTHER" id="PTHR43567:SF1">
    <property type="entry name" value="FLAVOREDOXIN"/>
    <property type="match status" value="1"/>
</dbReference>
<feature type="domain" description="Flavin reductase like" evidence="4">
    <location>
        <begin position="18"/>
        <end position="166"/>
    </location>
</feature>
<dbReference type="Proteomes" id="UP000199677">
    <property type="component" value="Unassembled WGS sequence"/>
</dbReference>
<dbReference type="GO" id="GO:0016646">
    <property type="term" value="F:oxidoreductase activity, acting on the CH-NH group of donors, NAD or NADP as acceptor"/>
    <property type="evidence" value="ECO:0007669"/>
    <property type="project" value="UniProtKB-ARBA"/>
</dbReference>
<name>A0A1G9ZTU5_9GAMM</name>
<evidence type="ECO:0000256" key="1">
    <source>
        <dbReference type="ARBA" id="ARBA00001917"/>
    </source>
</evidence>
<keyword evidence="2" id="KW-0285">Flavoprotein</keyword>
<organism evidence="5 6">
    <name type="scientific">Vreelandella arcis</name>
    <dbReference type="NCBI Taxonomy" id="416873"/>
    <lineage>
        <taxon>Bacteria</taxon>
        <taxon>Pseudomonadati</taxon>
        <taxon>Pseudomonadota</taxon>
        <taxon>Gammaproteobacteria</taxon>
        <taxon>Oceanospirillales</taxon>
        <taxon>Halomonadaceae</taxon>
        <taxon>Vreelandella</taxon>
    </lineage>
</organism>
<protein>
    <submittedName>
        <fullName evidence="5">NADH-FMN oxidoreductase RutF, flavin reductase (DIM6/NTAB) family</fullName>
    </submittedName>
</protein>
<proteinExistence type="inferred from homology"/>
<dbReference type="PANTHER" id="PTHR43567">
    <property type="entry name" value="FLAVOREDOXIN-RELATED-RELATED"/>
    <property type="match status" value="1"/>
</dbReference>
<evidence type="ECO:0000259" key="4">
    <source>
        <dbReference type="SMART" id="SM00903"/>
    </source>
</evidence>
<dbReference type="STRING" id="416873.SAMN04487951_103250"/>
<gene>
    <name evidence="5" type="ORF">SAMN04487951_103250</name>
</gene>
<comment type="similarity">
    <text evidence="3">Belongs to the flavoredoxin family.</text>
</comment>
<comment type="cofactor">
    <cofactor evidence="1">
        <name>FMN</name>
        <dbReference type="ChEBI" id="CHEBI:58210"/>
    </cofactor>
</comment>
<keyword evidence="6" id="KW-1185">Reference proteome</keyword>
<dbReference type="Pfam" id="PF01613">
    <property type="entry name" value="Flavin_Reduct"/>
    <property type="match status" value="1"/>
</dbReference>
<dbReference type="SUPFAM" id="SSF50475">
    <property type="entry name" value="FMN-binding split barrel"/>
    <property type="match status" value="1"/>
</dbReference>
<reference evidence="6" key="1">
    <citation type="submission" date="2016-10" db="EMBL/GenBank/DDBJ databases">
        <authorList>
            <person name="Varghese N."/>
            <person name="Submissions S."/>
        </authorList>
    </citation>
    <scope>NUCLEOTIDE SEQUENCE [LARGE SCALE GENOMIC DNA]</scope>
    <source>
        <strain evidence="6">CGMCC 1.6494</strain>
    </source>
</reference>
<dbReference type="AlphaFoldDB" id="A0A1G9ZTU5"/>
<evidence type="ECO:0000313" key="6">
    <source>
        <dbReference type="Proteomes" id="UP000199677"/>
    </source>
</evidence>
<dbReference type="RefSeq" id="WP_089703151.1">
    <property type="nucleotide sequence ID" value="NZ_FNII01000003.1"/>
</dbReference>
<evidence type="ECO:0000256" key="3">
    <source>
        <dbReference type="ARBA" id="ARBA00038054"/>
    </source>
</evidence>
<dbReference type="GO" id="GO:0010181">
    <property type="term" value="F:FMN binding"/>
    <property type="evidence" value="ECO:0007669"/>
    <property type="project" value="InterPro"/>
</dbReference>
<dbReference type="EMBL" id="FNII01000003">
    <property type="protein sequence ID" value="SDN24594.1"/>
    <property type="molecule type" value="Genomic_DNA"/>
</dbReference>
<dbReference type="SMART" id="SM00903">
    <property type="entry name" value="Flavin_Reduct"/>
    <property type="match status" value="1"/>
</dbReference>
<evidence type="ECO:0000313" key="5">
    <source>
        <dbReference type="EMBL" id="SDN24594.1"/>
    </source>
</evidence>
<evidence type="ECO:0000256" key="2">
    <source>
        <dbReference type="ARBA" id="ARBA00022630"/>
    </source>
</evidence>
<dbReference type="OrthoDB" id="9792436at2"/>
<sequence>MPHPMKKEDFPVSNVRHFLEPGPVVLVSSQWQQHTNIMTLGWHMVMAFSPSLIGCVIDAGNHSHALVRDSGECVINVPSASLVDTVVGIGNCSGSEVDKFKAFELTPGESEKINAPRIEECYASFECRLHDDAMIERYDLFIFEVVKAHVAPSADEEESLHYRGMGEFMLSGYAIDRQALFKSSMLV</sequence>
<accession>A0A1G9ZTU5</accession>
<dbReference type="InterPro" id="IPR002563">
    <property type="entry name" value="Flavin_Rdtase-like_dom"/>
</dbReference>
<dbReference type="InterPro" id="IPR012349">
    <property type="entry name" value="Split_barrel_FMN-bd"/>
</dbReference>
<dbReference type="Gene3D" id="2.30.110.10">
    <property type="entry name" value="Electron Transport, Fmn-binding Protein, Chain A"/>
    <property type="match status" value="1"/>
</dbReference>
<dbReference type="InterPro" id="IPR052174">
    <property type="entry name" value="Flavoredoxin"/>
</dbReference>